<dbReference type="InterPro" id="IPR000719">
    <property type="entry name" value="Prot_kinase_dom"/>
</dbReference>
<dbReference type="InterPro" id="IPR001245">
    <property type="entry name" value="Ser-Thr/Tyr_kinase_cat_dom"/>
</dbReference>
<dbReference type="EC" id="2.7.11.1" evidence="3"/>
<dbReference type="SUPFAM" id="SSF56112">
    <property type="entry name" value="Protein kinase-like (PK-like)"/>
    <property type="match status" value="1"/>
</dbReference>
<accession>A0A176W4S6</accession>
<feature type="domain" description="Protein kinase" evidence="22">
    <location>
        <begin position="839"/>
        <end position="1120"/>
    </location>
</feature>
<dbReference type="FunFam" id="3.80.10.10:FF:000221">
    <property type="entry name" value="Leucine-rich repeat receptor-like protein kinase PXL1"/>
    <property type="match status" value="1"/>
</dbReference>
<evidence type="ECO:0000256" key="13">
    <source>
        <dbReference type="ARBA" id="ARBA00022840"/>
    </source>
</evidence>
<evidence type="ECO:0000256" key="16">
    <source>
        <dbReference type="ARBA" id="ARBA00023170"/>
    </source>
</evidence>
<comment type="subcellular location">
    <subcellularLocation>
        <location evidence="1">Cell membrane</location>
        <topology evidence="1">Single-pass type I membrane protein</topology>
    </subcellularLocation>
</comment>
<dbReference type="PANTHER" id="PTHR48006:SF47">
    <property type="entry name" value="PHYTOSULFOKINE RECEPTOR 2-LIKE"/>
    <property type="match status" value="1"/>
</dbReference>
<protein>
    <recommendedName>
        <fullName evidence="3">non-specific serine/threonine protein kinase</fullName>
        <ecNumber evidence="3">2.7.11.1</ecNumber>
    </recommendedName>
</protein>
<keyword evidence="9" id="KW-0732">Signal</keyword>
<keyword evidence="4" id="KW-1003">Cell membrane</keyword>
<reference evidence="23" key="1">
    <citation type="submission" date="2016-03" db="EMBL/GenBank/DDBJ databases">
        <title>Mechanisms controlling the formation of the plant cell surface in tip-growing cells are functionally conserved among land plants.</title>
        <authorList>
            <person name="Honkanen S."/>
            <person name="Jones V.A."/>
            <person name="Morieri G."/>
            <person name="Champion C."/>
            <person name="Hetherington A.J."/>
            <person name="Kelly S."/>
            <person name="Saint-Marcoux D."/>
            <person name="Proust H."/>
            <person name="Prescott H."/>
            <person name="Dolan L."/>
        </authorList>
    </citation>
    <scope>NUCLEOTIDE SEQUENCE [LARGE SCALE GENOMIC DNA]</scope>
    <source>
        <tissue evidence="23">Whole gametophyte</tissue>
    </source>
</reference>
<keyword evidence="7" id="KW-0808">Transferase</keyword>
<evidence type="ECO:0000256" key="8">
    <source>
        <dbReference type="ARBA" id="ARBA00022692"/>
    </source>
</evidence>
<keyword evidence="13 20" id="KW-0067">ATP-binding</keyword>
<dbReference type="InterPro" id="IPR013210">
    <property type="entry name" value="LRR_N_plant-typ"/>
</dbReference>
<dbReference type="SMART" id="SM00220">
    <property type="entry name" value="S_TKc"/>
    <property type="match status" value="1"/>
</dbReference>
<evidence type="ECO:0000256" key="10">
    <source>
        <dbReference type="ARBA" id="ARBA00022737"/>
    </source>
</evidence>
<evidence type="ECO:0000259" key="22">
    <source>
        <dbReference type="PROSITE" id="PS50011"/>
    </source>
</evidence>
<comment type="catalytic activity">
    <reaction evidence="19">
        <text>L-seryl-[protein] + ATP = O-phospho-L-seryl-[protein] + ADP + H(+)</text>
        <dbReference type="Rhea" id="RHEA:17989"/>
        <dbReference type="Rhea" id="RHEA-COMP:9863"/>
        <dbReference type="Rhea" id="RHEA-COMP:11604"/>
        <dbReference type="ChEBI" id="CHEBI:15378"/>
        <dbReference type="ChEBI" id="CHEBI:29999"/>
        <dbReference type="ChEBI" id="CHEBI:30616"/>
        <dbReference type="ChEBI" id="CHEBI:83421"/>
        <dbReference type="ChEBI" id="CHEBI:456216"/>
        <dbReference type="EC" id="2.7.11.1"/>
    </reaction>
</comment>
<dbReference type="Proteomes" id="UP000077202">
    <property type="component" value="Unassembled WGS sequence"/>
</dbReference>
<dbReference type="PROSITE" id="PS00108">
    <property type="entry name" value="PROTEIN_KINASE_ST"/>
    <property type="match status" value="1"/>
</dbReference>
<dbReference type="InterPro" id="IPR001611">
    <property type="entry name" value="Leu-rich_rpt"/>
</dbReference>
<evidence type="ECO:0000256" key="17">
    <source>
        <dbReference type="ARBA" id="ARBA00023180"/>
    </source>
</evidence>
<name>A0A176W4S6_MARPO</name>
<dbReference type="AlphaFoldDB" id="A0A176W4S6"/>
<evidence type="ECO:0000256" key="14">
    <source>
        <dbReference type="ARBA" id="ARBA00022989"/>
    </source>
</evidence>
<dbReference type="InterPro" id="IPR011009">
    <property type="entry name" value="Kinase-like_dom_sf"/>
</dbReference>
<dbReference type="InterPro" id="IPR032675">
    <property type="entry name" value="LRR_dom_sf"/>
</dbReference>
<dbReference type="Pfam" id="PF07714">
    <property type="entry name" value="PK_Tyr_Ser-Thr"/>
    <property type="match status" value="1"/>
</dbReference>
<evidence type="ECO:0000256" key="5">
    <source>
        <dbReference type="ARBA" id="ARBA00022527"/>
    </source>
</evidence>
<evidence type="ECO:0000256" key="18">
    <source>
        <dbReference type="ARBA" id="ARBA00047899"/>
    </source>
</evidence>
<dbReference type="Gene3D" id="3.30.200.20">
    <property type="entry name" value="Phosphorylase Kinase, domain 1"/>
    <property type="match status" value="1"/>
</dbReference>
<keyword evidence="16" id="KW-0675">Receptor</keyword>
<keyword evidence="6" id="KW-0433">Leucine-rich repeat</keyword>
<evidence type="ECO:0000256" key="3">
    <source>
        <dbReference type="ARBA" id="ARBA00012513"/>
    </source>
</evidence>
<dbReference type="GO" id="GO:0004674">
    <property type="term" value="F:protein serine/threonine kinase activity"/>
    <property type="evidence" value="ECO:0007669"/>
    <property type="project" value="UniProtKB-KW"/>
</dbReference>
<dbReference type="SMART" id="SM00369">
    <property type="entry name" value="LRR_TYP"/>
    <property type="match status" value="9"/>
</dbReference>
<dbReference type="PROSITE" id="PS50011">
    <property type="entry name" value="PROTEIN_KINASE_DOM"/>
    <property type="match status" value="1"/>
</dbReference>
<keyword evidence="12" id="KW-0418">Kinase</keyword>
<evidence type="ECO:0000256" key="21">
    <source>
        <dbReference type="SAM" id="Phobius"/>
    </source>
</evidence>
<evidence type="ECO:0000256" key="4">
    <source>
        <dbReference type="ARBA" id="ARBA00022475"/>
    </source>
</evidence>
<dbReference type="GO" id="GO:0005524">
    <property type="term" value="F:ATP binding"/>
    <property type="evidence" value="ECO:0007669"/>
    <property type="project" value="UniProtKB-UniRule"/>
</dbReference>
<evidence type="ECO:0000313" key="23">
    <source>
        <dbReference type="EMBL" id="OAE28027.1"/>
    </source>
</evidence>
<sequence>MRVPSLSVLSQAVQIGEEPANRATTHRQTSIKCVVEDPTISPALQLDRAVLLDWRAQWLGYAAQNVNATAWLQKWNEKDLTPCNWDGITCEMFEEQLRVTVINFTSKQLKGVLPATGYSNLTAVRSLIIAINDINGTIPKDLGEMPNLQILDLAQNRLQGGIPDEFGDLLEHLVSLNVSVNNISQPLPAMLFSSCAILHTLNFSRNIIGGGLPHIGNCHQLEYIDLWKNHMVGAIPIELGQLPSLKKLVLSENYIGGPIPHQLFESCKSLQIVQLARMFLDGPLPLELFTCPLLTIVNIQSNNLSGSLPHEVGQLTNLVTLALGNNSLGGPLPEELGALANLKYVDFSLNQFEGTVPPAYSGLQSLRYLALQENSLTGPFPDVLTGLPQLRLLDLSNNKMVGDIPAAIFNVTTLTSLLLAVNNFTGSISPDVGNLVNLQVLDLSANSLTGSIPPTIGNLKQLLWLQLSNNKFSGSLPEEMGNCSSLIWLNLGWNEFSGPIPDSFEFIGSTALATFRYNWVNLPLIPAEMGECGALERWLPGDYAPYSFLVSDLAQQGRQCRVWWNLLLKGQLHPAELDTPLAYMQLSYNRFSGSLPNRVGQHGDFSILFLDHNQFTGPIPDLLDELPLYNANFSHNHFNGTVPESLGFIKQLLSLDLSYNDLSGKLPPSLGNLTFLDRFNISYNNLSGPVPLVHQFATFPFSVYAGNPGLCYDGSPYASTSTKSQILPLCGELDSGPSLGPRYRSGKDGLSPATILGISIVSTLLVLIVVGIACYASTRRTYVRNENGATSPDSRFTKVGRDRFHSSRDLLKIPVSSFGTDSLPKALAYVDLLVATNNFDDANIIGDGGFGVVYKAKLEDGSVVAIKKLIQDGAQGEREFAAEMLTLGNIRHDNLVTLLGYCASEREKLLLYKCMTNGSLDEWLHERPGGREVLSWSKRLNIAAGAARGLAFLHHSCAPVIIHRDMKASNILLDDDYNACVTDFGLARRMYGQDTHVSTIVAGTLGYVPPEYSQTWRSTTKGDVYSFGVVLLELITGKRPTGIDYDDESGMYTGGNLVEWVRHLLANRRHEEAYDPIIKNSGATQELFQFLKLAVVCTEDIPSNRPAMNDVTRALDQIQISHNIRSPAAAFL</sequence>
<keyword evidence="11 20" id="KW-0547">Nucleotide-binding</keyword>
<keyword evidence="17" id="KW-0325">Glycoprotein</keyword>
<evidence type="ECO:0000256" key="1">
    <source>
        <dbReference type="ARBA" id="ARBA00004251"/>
    </source>
</evidence>
<evidence type="ECO:0000256" key="20">
    <source>
        <dbReference type="PROSITE-ProRule" id="PRU10141"/>
    </source>
</evidence>
<keyword evidence="5" id="KW-0723">Serine/threonine-protein kinase</keyword>
<dbReference type="Gene3D" id="3.80.10.10">
    <property type="entry name" value="Ribonuclease Inhibitor"/>
    <property type="match status" value="5"/>
</dbReference>
<evidence type="ECO:0000256" key="19">
    <source>
        <dbReference type="ARBA" id="ARBA00048679"/>
    </source>
</evidence>
<dbReference type="Pfam" id="PF13855">
    <property type="entry name" value="LRR_8"/>
    <property type="match status" value="2"/>
</dbReference>
<dbReference type="FunFam" id="1.10.510.10:FF:000309">
    <property type="entry name" value="Leucine-rich repeat receptor-like protein kinase"/>
    <property type="match status" value="1"/>
</dbReference>
<evidence type="ECO:0000256" key="2">
    <source>
        <dbReference type="ARBA" id="ARBA00008684"/>
    </source>
</evidence>
<dbReference type="SUPFAM" id="SSF52058">
    <property type="entry name" value="L domain-like"/>
    <property type="match status" value="2"/>
</dbReference>
<keyword evidence="15 21" id="KW-0472">Membrane</keyword>
<dbReference type="InterPro" id="IPR003591">
    <property type="entry name" value="Leu-rich_rpt_typical-subtyp"/>
</dbReference>
<dbReference type="Pfam" id="PF00560">
    <property type="entry name" value="LRR_1"/>
    <property type="match status" value="2"/>
</dbReference>
<evidence type="ECO:0000256" key="9">
    <source>
        <dbReference type="ARBA" id="ARBA00022729"/>
    </source>
</evidence>
<proteinExistence type="inferred from homology"/>
<feature type="binding site" evidence="20">
    <location>
        <position position="868"/>
    </location>
    <ligand>
        <name>ATP</name>
        <dbReference type="ChEBI" id="CHEBI:30616"/>
    </ligand>
</feature>
<dbReference type="FunFam" id="3.30.200.20:FF:000260">
    <property type="entry name" value="LRR receptor-like serine/threonine-protein kinase RPK2"/>
    <property type="match status" value="1"/>
</dbReference>
<dbReference type="PROSITE" id="PS00107">
    <property type="entry name" value="PROTEIN_KINASE_ATP"/>
    <property type="match status" value="1"/>
</dbReference>
<feature type="transmembrane region" description="Helical" evidence="21">
    <location>
        <begin position="755"/>
        <end position="776"/>
    </location>
</feature>
<dbReference type="FunFam" id="3.80.10.10:FF:000095">
    <property type="entry name" value="LRR receptor-like serine/threonine-protein kinase GSO1"/>
    <property type="match status" value="1"/>
</dbReference>
<comment type="similarity">
    <text evidence="2">Belongs to the protein kinase superfamily. Ser/Thr protein kinase family.</text>
</comment>
<dbReference type="PANTHER" id="PTHR48006">
    <property type="entry name" value="LEUCINE-RICH REPEAT-CONTAINING PROTEIN DDB_G0281931-RELATED"/>
    <property type="match status" value="1"/>
</dbReference>
<dbReference type="EMBL" id="LVLJ01001786">
    <property type="protein sequence ID" value="OAE28027.1"/>
    <property type="molecule type" value="Genomic_DNA"/>
</dbReference>
<keyword evidence="14 21" id="KW-1133">Transmembrane helix</keyword>
<organism evidence="23 24">
    <name type="scientific">Marchantia polymorpha subsp. ruderalis</name>
    <dbReference type="NCBI Taxonomy" id="1480154"/>
    <lineage>
        <taxon>Eukaryota</taxon>
        <taxon>Viridiplantae</taxon>
        <taxon>Streptophyta</taxon>
        <taxon>Embryophyta</taxon>
        <taxon>Marchantiophyta</taxon>
        <taxon>Marchantiopsida</taxon>
        <taxon>Marchantiidae</taxon>
        <taxon>Marchantiales</taxon>
        <taxon>Marchantiaceae</taxon>
        <taxon>Marchantia</taxon>
    </lineage>
</organism>
<keyword evidence="8 21" id="KW-0812">Transmembrane</keyword>
<evidence type="ECO:0000313" key="24">
    <source>
        <dbReference type="Proteomes" id="UP000077202"/>
    </source>
</evidence>
<evidence type="ECO:0000256" key="6">
    <source>
        <dbReference type="ARBA" id="ARBA00022614"/>
    </source>
</evidence>
<dbReference type="Pfam" id="PF08263">
    <property type="entry name" value="LRRNT_2"/>
    <property type="match status" value="1"/>
</dbReference>
<keyword evidence="10" id="KW-0677">Repeat</keyword>
<dbReference type="GO" id="GO:0005886">
    <property type="term" value="C:plasma membrane"/>
    <property type="evidence" value="ECO:0007669"/>
    <property type="project" value="UniProtKB-SubCell"/>
</dbReference>
<gene>
    <name evidence="23" type="ORF">AXG93_2351s1050</name>
</gene>
<comment type="catalytic activity">
    <reaction evidence="18">
        <text>L-threonyl-[protein] + ATP = O-phospho-L-threonyl-[protein] + ADP + H(+)</text>
        <dbReference type="Rhea" id="RHEA:46608"/>
        <dbReference type="Rhea" id="RHEA-COMP:11060"/>
        <dbReference type="Rhea" id="RHEA-COMP:11605"/>
        <dbReference type="ChEBI" id="CHEBI:15378"/>
        <dbReference type="ChEBI" id="CHEBI:30013"/>
        <dbReference type="ChEBI" id="CHEBI:30616"/>
        <dbReference type="ChEBI" id="CHEBI:61977"/>
        <dbReference type="ChEBI" id="CHEBI:456216"/>
        <dbReference type="EC" id="2.7.11.1"/>
    </reaction>
</comment>
<keyword evidence="24" id="KW-1185">Reference proteome</keyword>
<dbReference type="InterPro" id="IPR008271">
    <property type="entry name" value="Ser/Thr_kinase_AS"/>
</dbReference>
<dbReference type="GO" id="GO:0006950">
    <property type="term" value="P:response to stress"/>
    <property type="evidence" value="ECO:0007669"/>
    <property type="project" value="UniProtKB-ARBA"/>
</dbReference>
<dbReference type="InterPro" id="IPR017441">
    <property type="entry name" value="Protein_kinase_ATP_BS"/>
</dbReference>
<dbReference type="Gene3D" id="1.10.510.10">
    <property type="entry name" value="Transferase(Phosphotransferase) domain 1"/>
    <property type="match status" value="1"/>
</dbReference>
<evidence type="ECO:0000256" key="12">
    <source>
        <dbReference type="ARBA" id="ARBA00022777"/>
    </source>
</evidence>
<comment type="caution">
    <text evidence="23">The sequence shown here is derived from an EMBL/GenBank/DDBJ whole genome shotgun (WGS) entry which is preliminary data.</text>
</comment>
<evidence type="ECO:0000256" key="11">
    <source>
        <dbReference type="ARBA" id="ARBA00022741"/>
    </source>
</evidence>
<dbReference type="InterPro" id="IPR051824">
    <property type="entry name" value="LRR_Rcpt-Like_S/T_Kinase"/>
</dbReference>
<evidence type="ECO:0000256" key="7">
    <source>
        <dbReference type="ARBA" id="ARBA00022679"/>
    </source>
</evidence>
<evidence type="ECO:0000256" key="15">
    <source>
        <dbReference type="ARBA" id="ARBA00023136"/>
    </source>
</evidence>